<sequence>MSPKKLNAARYAPADVRDLIEDTQAFSSVVVDADENIRRHGALLKGHDALKKNIVWILRRCDETAQKLHKIVVAYEGIVRDEGAATTDESSRKQWARALKTVYQSVKWTTIKDSVKDLRKELLQHIQILHFMSQQLLNRQVDRLVELMGPMGITIEQIGRLLSSTMLSPSIPPLYASNPQSPTIMSPISSPFVLAPSEKQEKMHESQLGERTSRSPAQNGVHQNSIPQMEDLDLPEPSMDLYDFSFAHKLDLDLPDSFAHSTPGDEYRNVKLASNKEQDEFMRSLTEGMEYVEFPIECVEFVYQKTSTSNAVVVTASDSGKVLLLKNGNAVSDIWTLNNEKTIRFLQRVPVWDEIIPFTSVGEESNAVIEQGAGLLFVTFEKGKQITHSIPTTWVTYKFKDPKGRSYKTIDTDDDVGMSKHRLRPQIAKSFKNNFMVGICS</sequence>
<feature type="compositionally biased region" description="Polar residues" evidence="1">
    <location>
        <begin position="214"/>
        <end position="227"/>
    </location>
</feature>
<dbReference type="AlphaFoldDB" id="A0AAV9NP92"/>
<name>A0AAV9NP92_9EURO</name>
<organism evidence="2 3">
    <name type="scientific">Exophiala bonariae</name>
    <dbReference type="NCBI Taxonomy" id="1690606"/>
    <lineage>
        <taxon>Eukaryota</taxon>
        <taxon>Fungi</taxon>
        <taxon>Dikarya</taxon>
        <taxon>Ascomycota</taxon>
        <taxon>Pezizomycotina</taxon>
        <taxon>Eurotiomycetes</taxon>
        <taxon>Chaetothyriomycetidae</taxon>
        <taxon>Chaetothyriales</taxon>
        <taxon>Herpotrichiellaceae</taxon>
        <taxon>Exophiala</taxon>
    </lineage>
</organism>
<dbReference type="RefSeq" id="XP_064710012.1">
    <property type="nucleotide sequence ID" value="XM_064853613.1"/>
</dbReference>
<evidence type="ECO:0000256" key="1">
    <source>
        <dbReference type="SAM" id="MobiDB-lite"/>
    </source>
</evidence>
<reference evidence="2 3" key="1">
    <citation type="submission" date="2023-08" db="EMBL/GenBank/DDBJ databases">
        <title>Black Yeasts Isolated from many extreme environments.</title>
        <authorList>
            <person name="Coleine C."/>
            <person name="Stajich J.E."/>
            <person name="Selbmann L."/>
        </authorList>
    </citation>
    <scope>NUCLEOTIDE SEQUENCE [LARGE SCALE GENOMIC DNA]</scope>
    <source>
        <strain evidence="2 3">CCFEE 5792</strain>
    </source>
</reference>
<dbReference type="EMBL" id="JAVRRD010000004">
    <property type="protein sequence ID" value="KAK5060191.1"/>
    <property type="molecule type" value="Genomic_DNA"/>
</dbReference>
<comment type="caution">
    <text evidence="2">The sequence shown here is derived from an EMBL/GenBank/DDBJ whole genome shotgun (WGS) entry which is preliminary data.</text>
</comment>
<protein>
    <submittedName>
        <fullName evidence="2">Uncharacterized protein</fullName>
    </submittedName>
</protein>
<feature type="region of interest" description="Disordered" evidence="1">
    <location>
        <begin position="198"/>
        <end position="233"/>
    </location>
</feature>
<feature type="compositionally biased region" description="Basic and acidic residues" evidence="1">
    <location>
        <begin position="198"/>
        <end position="213"/>
    </location>
</feature>
<gene>
    <name evidence="2" type="ORF">LTR84_010075</name>
</gene>
<evidence type="ECO:0000313" key="3">
    <source>
        <dbReference type="Proteomes" id="UP001358417"/>
    </source>
</evidence>
<proteinExistence type="predicted"/>
<evidence type="ECO:0000313" key="2">
    <source>
        <dbReference type="EMBL" id="KAK5060191.1"/>
    </source>
</evidence>
<keyword evidence="3" id="KW-1185">Reference proteome</keyword>
<dbReference type="GeneID" id="89978233"/>
<accession>A0AAV9NP92</accession>
<dbReference type="Proteomes" id="UP001358417">
    <property type="component" value="Unassembled WGS sequence"/>
</dbReference>